<dbReference type="HAMAP" id="MF_00083">
    <property type="entry name" value="Pept_tRNA_hydro_bact"/>
    <property type="match status" value="1"/>
</dbReference>
<dbReference type="Proteomes" id="UP001060919">
    <property type="component" value="Chromosome"/>
</dbReference>
<dbReference type="GO" id="GO:0000049">
    <property type="term" value="F:tRNA binding"/>
    <property type="evidence" value="ECO:0007669"/>
    <property type="project" value="UniProtKB-UniRule"/>
</dbReference>
<reference evidence="11" key="1">
    <citation type="submission" date="2022-09" db="EMBL/GenBank/DDBJ databases">
        <title>Aureispira anguillicida sp. nov., isolated from Leptocephalus of Japanese eel Anguilla japonica.</title>
        <authorList>
            <person name="Yuasa K."/>
            <person name="Mekata T."/>
            <person name="Ikunari K."/>
        </authorList>
    </citation>
    <scope>NUCLEOTIDE SEQUENCE</scope>
    <source>
        <strain evidence="11">EL160426</strain>
    </source>
</reference>
<feature type="compositionally biased region" description="Basic and acidic residues" evidence="10">
    <location>
        <begin position="221"/>
        <end position="230"/>
    </location>
</feature>
<gene>
    <name evidence="7" type="primary">pth</name>
    <name evidence="11" type="ORF">AsAng_0053940</name>
</gene>
<dbReference type="Pfam" id="PF01195">
    <property type="entry name" value="Pept_tRNA_hydro"/>
    <property type="match status" value="1"/>
</dbReference>
<dbReference type="RefSeq" id="WP_264789830.1">
    <property type="nucleotide sequence ID" value="NZ_AP026867.1"/>
</dbReference>
<comment type="function">
    <text evidence="7">Catalyzes the release of premature peptidyl moieties from peptidyl-tRNA molecules trapped in stalled 50S ribosomal subunits, and thus maintains levels of free tRNAs and 50S ribosomes.</text>
</comment>
<dbReference type="GO" id="GO:0004045">
    <property type="term" value="F:peptidyl-tRNA hydrolase activity"/>
    <property type="evidence" value="ECO:0007669"/>
    <property type="project" value="UniProtKB-UniRule"/>
</dbReference>
<dbReference type="InterPro" id="IPR001328">
    <property type="entry name" value="Pept_tRNA_hydro"/>
</dbReference>
<evidence type="ECO:0000256" key="1">
    <source>
        <dbReference type="ARBA" id="ARBA00013260"/>
    </source>
</evidence>
<feature type="site" description="Discriminates between blocked and unblocked aminoacyl-tRNA" evidence="7">
    <location>
        <position position="32"/>
    </location>
</feature>
<dbReference type="NCBIfam" id="TIGR00447">
    <property type="entry name" value="pth"/>
    <property type="match status" value="1"/>
</dbReference>
<dbReference type="EMBL" id="AP026867">
    <property type="protein sequence ID" value="BDS14613.1"/>
    <property type="molecule type" value="Genomic_DNA"/>
</dbReference>
<comment type="function">
    <text evidence="7">Hydrolyzes ribosome-free peptidyl-tRNAs (with 1 or more amino acids incorporated), which drop off the ribosome during protein synthesis, or as a result of ribosome stalling.</text>
</comment>
<evidence type="ECO:0000256" key="10">
    <source>
        <dbReference type="SAM" id="MobiDB-lite"/>
    </source>
</evidence>
<feature type="site" description="Stabilizes the basic form of H active site to accept a proton" evidence="7">
    <location>
        <position position="113"/>
    </location>
</feature>
<comment type="subcellular location">
    <subcellularLocation>
        <location evidence="7">Cytoplasm</location>
    </subcellularLocation>
</comment>
<comment type="catalytic activity">
    <reaction evidence="7 8">
        <text>an N-acyl-L-alpha-aminoacyl-tRNA + H2O = an N-acyl-L-amino acid + a tRNA + H(+)</text>
        <dbReference type="Rhea" id="RHEA:54448"/>
        <dbReference type="Rhea" id="RHEA-COMP:10123"/>
        <dbReference type="Rhea" id="RHEA-COMP:13883"/>
        <dbReference type="ChEBI" id="CHEBI:15377"/>
        <dbReference type="ChEBI" id="CHEBI:15378"/>
        <dbReference type="ChEBI" id="CHEBI:59874"/>
        <dbReference type="ChEBI" id="CHEBI:78442"/>
        <dbReference type="ChEBI" id="CHEBI:138191"/>
        <dbReference type="EC" id="3.1.1.29"/>
    </reaction>
</comment>
<feature type="binding site" evidence="7">
    <location>
        <position position="88"/>
    </location>
    <ligand>
        <name>tRNA</name>
        <dbReference type="ChEBI" id="CHEBI:17843"/>
    </ligand>
</feature>
<sequence>MFKFIVDLFKKKNPETLKIDNSVKYLITGLGNIGPDYEGTRHNIGFDVVDYLAGKFDVQYKSERYGFVGSFKHKGRTYILLKPTTYMNLSGQAVRYWMQKEKIKASNLLVILDDLNIKFGQVKMKTKGSAGGHNGLKNIEQLLNTAQYPRLRVGIGDQFGRGRQVDFVLGRWTSEEEDLLPKIIKHAAEGVLNFGTIGVDRTMNLVNKNLNAPPKKKKAKPSSDDLPQKD</sequence>
<feature type="binding site" evidence="7">
    <location>
        <position position="134"/>
    </location>
    <ligand>
        <name>tRNA</name>
        <dbReference type="ChEBI" id="CHEBI:17843"/>
    </ligand>
</feature>
<dbReference type="InterPro" id="IPR018171">
    <property type="entry name" value="Pept_tRNA_hydro_CS"/>
</dbReference>
<keyword evidence="2 7" id="KW-0820">tRNA-binding</keyword>
<dbReference type="InterPro" id="IPR036416">
    <property type="entry name" value="Pept_tRNA_hydro_sf"/>
</dbReference>
<keyword evidence="7" id="KW-0963">Cytoplasm</keyword>
<evidence type="ECO:0000256" key="2">
    <source>
        <dbReference type="ARBA" id="ARBA00022555"/>
    </source>
</evidence>
<keyword evidence="12" id="KW-1185">Reference proteome</keyword>
<organism evidence="11 12">
    <name type="scientific">Aureispira anguillae</name>
    <dbReference type="NCBI Taxonomy" id="2864201"/>
    <lineage>
        <taxon>Bacteria</taxon>
        <taxon>Pseudomonadati</taxon>
        <taxon>Bacteroidota</taxon>
        <taxon>Saprospiria</taxon>
        <taxon>Saprospirales</taxon>
        <taxon>Saprospiraceae</taxon>
        <taxon>Aureispira</taxon>
    </lineage>
</organism>
<evidence type="ECO:0000256" key="4">
    <source>
        <dbReference type="ARBA" id="ARBA00022884"/>
    </source>
</evidence>
<dbReference type="PANTHER" id="PTHR17224:SF1">
    <property type="entry name" value="PEPTIDYL-TRNA HYDROLASE"/>
    <property type="match status" value="1"/>
</dbReference>
<dbReference type="CDD" id="cd00462">
    <property type="entry name" value="PTH"/>
    <property type="match status" value="1"/>
</dbReference>
<dbReference type="PROSITE" id="PS01196">
    <property type="entry name" value="PEPT_TRNA_HYDROL_2"/>
    <property type="match status" value="1"/>
</dbReference>
<name>A0A915YKT0_9BACT</name>
<dbReference type="AlphaFoldDB" id="A0A915YKT0"/>
<dbReference type="SUPFAM" id="SSF53178">
    <property type="entry name" value="Peptidyl-tRNA hydrolase-like"/>
    <property type="match status" value="1"/>
</dbReference>
<dbReference type="FunFam" id="3.40.50.1470:FF:000001">
    <property type="entry name" value="Peptidyl-tRNA hydrolase"/>
    <property type="match status" value="1"/>
</dbReference>
<evidence type="ECO:0000256" key="3">
    <source>
        <dbReference type="ARBA" id="ARBA00022801"/>
    </source>
</evidence>
<keyword evidence="3 7" id="KW-0378">Hydrolase</keyword>
<dbReference type="PROSITE" id="PS01195">
    <property type="entry name" value="PEPT_TRNA_HYDROL_1"/>
    <property type="match status" value="1"/>
</dbReference>
<dbReference type="GO" id="GO:0072344">
    <property type="term" value="P:rescue of stalled ribosome"/>
    <property type="evidence" value="ECO:0007669"/>
    <property type="project" value="UniProtKB-UniRule"/>
</dbReference>
<dbReference type="GO" id="GO:0005737">
    <property type="term" value="C:cytoplasm"/>
    <property type="evidence" value="ECO:0007669"/>
    <property type="project" value="UniProtKB-SubCell"/>
</dbReference>
<dbReference type="KEGG" id="aup:AsAng_0053940"/>
<evidence type="ECO:0000313" key="11">
    <source>
        <dbReference type="EMBL" id="BDS14613.1"/>
    </source>
</evidence>
<keyword evidence="4 7" id="KW-0694">RNA-binding</keyword>
<dbReference type="GO" id="GO:0006515">
    <property type="term" value="P:protein quality control for misfolded or incompletely synthesized proteins"/>
    <property type="evidence" value="ECO:0007669"/>
    <property type="project" value="UniProtKB-UniRule"/>
</dbReference>
<evidence type="ECO:0000256" key="8">
    <source>
        <dbReference type="RuleBase" id="RU000673"/>
    </source>
</evidence>
<comment type="subunit">
    <text evidence="7">Monomer.</text>
</comment>
<comment type="similarity">
    <text evidence="5 7 9">Belongs to the PTH family.</text>
</comment>
<evidence type="ECO:0000256" key="9">
    <source>
        <dbReference type="RuleBase" id="RU004320"/>
    </source>
</evidence>
<feature type="binding site" evidence="7">
    <location>
        <position position="86"/>
    </location>
    <ligand>
        <name>tRNA</name>
        <dbReference type="ChEBI" id="CHEBI:17843"/>
    </ligand>
</feature>
<feature type="binding site" evidence="7">
    <location>
        <position position="37"/>
    </location>
    <ligand>
        <name>tRNA</name>
        <dbReference type="ChEBI" id="CHEBI:17843"/>
    </ligand>
</feature>
<evidence type="ECO:0000256" key="7">
    <source>
        <dbReference type="HAMAP-Rule" id="MF_00083"/>
    </source>
</evidence>
<protein>
    <recommendedName>
        <fullName evidence="6 7">Peptidyl-tRNA hydrolase</fullName>
        <shortName evidence="7">Pth</shortName>
        <ecNumber evidence="1 7">3.1.1.29</ecNumber>
    </recommendedName>
</protein>
<accession>A0A915YKT0</accession>
<feature type="active site" description="Proton acceptor" evidence="7">
    <location>
        <position position="42"/>
    </location>
</feature>
<evidence type="ECO:0000313" key="12">
    <source>
        <dbReference type="Proteomes" id="UP001060919"/>
    </source>
</evidence>
<dbReference type="PANTHER" id="PTHR17224">
    <property type="entry name" value="PEPTIDYL-TRNA HYDROLASE"/>
    <property type="match status" value="1"/>
</dbReference>
<evidence type="ECO:0000256" key="5">
    <source>
        <dbReference type="ARBA" id="ARBA00038063"/>
    </source>
</evidence>
<dbReference type="EC" id="3.1.1.29" evidence="1 7"/>
<feature type="region of interest" description="Disordered" evidence="10">
    <location>
        <begin position="209"/>
        <end position="230"/>
    </location>
</feature>
<dbReference type="Gene3D" id="3.40.50.1470">
    <property type="entry name" value="Peptidyl-tRNA hydrolase"/>
    <property type="match status" value="1"/>
</dbReference>
<proteinExistence type="inferred from homology"/>
<evidence type="ECO:0000256" key="6">
    <source>
        <dbReference type="ARBA" id="ARBA00050038"/>
    </source>
</evidence>